<evidence type="ECO:0000256" key="2">
    <source>
        <dbReference type="ARBA" id="ARBA00022737"/>
    </source>
</evidence>
<gene>
    <name evidence="4" type="ORF">CUNI_LOCUS15321</name>
</gene>
<sequence length="126" mass="13264">TGRKPSPVVEQSSMAVETVEKKAGAGGKVRKLRGDASKVTVKGAGLKKAAVNRPLNFTIDVKDAGNAVLFVGMISPSGTPVAELSIKKTTQTSYTVTYKVQEVGEHVLHVKWGDDEVPGSPFVIST</sequence>
<dbReference type="Pfam" id="PF00630">
    <property type="entry name" value="Filamin"/>
    <property type="match status" value="1"/>
</dbReference>
<dbReference type="GO" id="GO:0030036">
    <property type="term" value="P:actin cytoskeleton organization"/>
    <property type="evidence" value="ECO:0007669"/>
    <property type="project" value="InterPro"/>
</dbReference>
<dbReference type="InterPro" id="IPR044801">
    <property type="entry name" value="Filamin"/>
</dbReference>
<name>A0A8S3ZJV7_9EUPU</name>
<dbReference type="PANTHER" id="PTHR38537:SF13">
    <property type="entry name" value="JITTERBUG, ISOFORM N"/>
    <property type="match status" value="1"/>
</dbReference>
<keyword evidence="5" id="KW-1185">Reference proteome</keyword>
<dbReference type="SUPFAM" id="SSF81296">
    <property type="entry name" value="E set domains"/>
    <property type="match status" value="1"/>
</dbReference>
<keyword evidence="2" id="KW-0677">Repeat</keyword>
<comment type="caution">
    <text evidence="4">The sequence shown here is derived from an EMBL/GenBank/DDBJ whole genome shotgun (WGS) entry which is preliminary data.</text>
</comment>
<dbReference type="Proteomes" id="UP000678393">
    <property type="component" value="Unassembled WGS sequence"/>
</dbReference>
<comment type="similarity">
    <text evidence="1">Belongs to the filamin family.</text>
</comment>
<feature type="non-terminal residue" evidence="4">
    <location>
        <position position="126"/>
    </location>
</feature>
<dbReference type="SMART" id="SM00557">
    <property type="entry name" value="IG_FLMN"/>
    <property type="match status" value="1"/>
</dbReference>
<dbReference type="InterPro" id="IPR001298">
    <property type="entry name" value="Filamin/ABP280_rpt"/>
</dbReference>
<dbReference type="InterPro" id="IPR014756">
    <property type="entry name" value="Ig_E-set"/>
</dbReference>
<dbReference type="InterPro" id="IPR017868">
    <property type="entry name" value="Filamin/ABP280_repeat-like"/>
</dbReference>
<evidence type="ECO:0000313" key="5">
    <source>
        <dbReference type="Proteomes" id="UP000678393"/>
    </source>
</evidence>
<dbReference type="PROSITE" id="PS50194">
    <property type="entry name" value="FILAMIN_REPEAT"/>
    <property type="match status" value="1"/>
</dbReference>
<evidence type="ECO:0008006" key="6">
    <source>
        <dbReference type="Google" id="ProtNLM"/>
    </source>
</evidence>
<dbReference type="PANTHER" id="PTHR38537">
    <property type="entry name" value="JITTERBUG, ISOFORM N"/>
    <property type="match status" value="1"/>
</dbReference>
<dbReference type="AlphaFoldDB" id="A0A8S3ZJV7"/>
<dbReference type="FunFam" id="2.60.40.10:FF:000096">
    <property type="entry name" value="filamin-C isoform X2"/>
    <property type="match status" value="1"/>
</dbReference>
<protein>
    <recommendedName>
        <fullName evidence="6">Filamin C</fullName>
    </recommendedName>
</protein>
<organism evidence="4 5">
    <name type="scientific">Candidula unifasciata</name>
    <dbReference type="NCBI Taxonomy" id="100452"/>
    <lineage>
        <taxon>Eukaryota</taxon>
        <taxon>Metazoa</taxon>
        <taxon>Spiralia</taxon>
        <taxon>Lophotrochozoa</taxon>
        <taxon>Mollusca</taxon>
        <taxon>Gastropoda</taxon>
        <taxon>Heterobranchia</taxon>
        <taxon>Euthyneura</taxon>
        <taxon>Panpulmonata</taxon>
        <taxon>Eupulmonata</taxon>
        <taxon>Stylommatophora</taxon>
        <taxon>Helicina</taxon>
        <taxon>Helicoidea</taxon>
        <taxon>Geomitridae</taxon>
        <taxon>Candidula</taxon>
    </lineage>
</organism>
<reference evidence="4" key="1">
    <citation type="submission" date="2021-04" db="EMBL/GenBank/DDBJ databases">
        <authorList>
            <consortium name="Molecular Ecology Group"/>
        </authorList>
    </citation>
    <scope>NUCLEOTIDE SEQUENCE</scope>
</reference>
<evidence type="ECO:0000313" key="4">
    <source>
        <dbReference type="EMBL" id="CAG5129763.1"/>
    </source>
</evidence>
<proteinExistence type="inferred from homology"/>
<evidence type="ECO:0000256" key="1">
    <source>
        <dbReference type="ARBA" id="ARBA00009238"/>
    </source>
</evidence>
<dbReference type="InterPro" id="IPR013783">
    <property type="entry name" value="Ig-like_fold"/>
</dbReference>
<dbReference type="EMBL" id="CAJHNH020003668">
    <property type="protein sequence ID" value="CAG5129763.1"/>
    <property type="molecule type" value="Genomic_DNA"/>
</dbReference>
<feature type="repeat" description="Filamin" evidence="3">
    <location>
        <begin position="31"/>
        <end position="126"/>
    </location>
</feature>
<dbReference type="OrthoDB" id="5334309at2759"/>
<dbReference type="GO" id="GO:0051015">
    <property type="term" value="F:actin filament binding"/>
    <property type="evidence" value="ECO:0007669"/>
    <property type="project" value="InterPro"/>
</dbReference>
<evidence type="ECO:0000256" key="3">
    <source>
        <dbReference type="PROSITE-ProRule" id="PRU00087"/>
    </source>
</evidence>
<accession>A0A8S3ZJV7</accession>
<dbReference type="Gene3D" id="2.60.40.10">
    <property type="entry name" value="Immunoglobulins"/>
    <property type="match status" value="1"/>
</dbReference>